<dbReference type="AlphaFoldDB" id="A0A2U2MXU7"/>
<name>A0A2U2MXU7_9GAMM</name>
<reference evidence="1 2" key="1">
    <citation type="submission" date="2018-05" db="EMBL/GenBank/DDBJ databases">
        <title>Spiribacter halobius sp. nov., a moderately halophilic bacterium isolated from marine solar saltern.</title>
        <authorList>
            <person name="Zheng W.-S."/>
            <person name="Lu D.-C."/>
            <person name="Du Z.-J."/>
        </authorList>
    </citation>
    <scope>NUCLEOTIDE SEQUENCE [LARGE SCALE GENOMIC DNA]</scope>
    <source>
        <strain evidence="1 2">E85</strain>
    </source>
</reference>
<evidence type="ECO:0000313" key="2">
    <source>
        <dbReference type="Proteomes" id="UP000245474"/>
    </source>
</evidence>
<sequence>MSLVIGGIELPLYAGLELSQTYSVIGGRSDFRLADGAAIRQRHWQRLRTEISGSGWMPPGLVALDYDQPVTILCITQRSLVTTGLTVTLPAARRTDAGYTPLAWAWTGGGYEPAALAISGDEATITAVTGAEHYRVDYWPALQCICNEPQESGDVRDFSYQWTLTAEET</sequence>
<dbReference type="EMBL" id="QFFI01000027">
    <property type="protein sequence ID" value="PWG61776.1"/>
    <property type="molecule type" value="Genomic_DNA"/>
</dbReference>
<gene>
    <name evidence="1" type="ORF">DEM34_15025</name>
</gene>
<evidence type="ECO:0000313" key="1">
    <source>
        <dbReference type="EMBL" id="PWG61776.1"/>
    </source>
</evidence>
<dbReference type="RefSeq" id="WP_109679649.1">
    <property type="nucleotide sequence ID" value="NZ_CP086615.1"/>
</dbReference>
<dbReference type="OrthoDB" id="8526408at2"/>
<organism evidence="1 2">
    <name type="scientific">Sediminicurvatus halobius</name>
    <dbReference type="NCBI Taxonomy" id="2182432"/>
    <lineage>
        <taxon>Bacteria</taxon>
        <taxon>Pseudomonadati</taxon>
        <taxon>Pseudomonadota</taxon>
        <taxon>Gammaproteobacteria</taxon>
        <taxon>Chromatiales</taxon>
        <taxon>Ectothiorhodospiraceae</taxon>
        <taxon>Sediminicurvatus</taxon>
    </lineage>
</organism>
<dbReference type="Proteomes" id="UP000245474">
    <property type="component" value="Unassembled WGS sequence"/>
</dbReference>
<accession>A0A2U2MXU7</accession>
<protein>
    <submittedName>
        <fullName evidence="1">Uncharacterized protein</fullName>
    </submittedName>
</protein>
<proteinExistence type="predicted"/>
<comment type="caution">
    <text evidence="1">The sequence shown here is derived from an EMBL/GenBank/DDBJ whole genome shotgun (WGS) entry which is preliminary data.</text>
</comment>
<keyword evidence="2" id="KW-1185">Reference proteome</keyword>